<gene>
    <name evidence="1" type="ORF">TR167551</name>
</gene>
<dbReference type="EMBL" id="GEEE01001089">
    <property type="protein sequence ID" value="JAP62136.1"/>
    <property type="molecule type" value="Transcribed_RNA"/>
</dbReference>
<reference evidence="1" key="1">
    <citation type="submission" date="2016-01" db="EMBL/GenBank/DDBJ databases">
        <title>Reference transcriptome for the parasite Schistocephalus solidus: insights into the molecular evolution of parasitism.</title>
        <authorList>
            <person name="Hebert F.O."/>
            <person name="Grambauer S."/>
            <person name="Barber I."/>
            <person name="Landry C.R."/>
            <person name="Aubin-Horth N."/>
        </authorList>
    </citation>
    <scope>NUCLEOTIDE SEQUENCE</scope>
</reference>
<protein>
    <submittedName>
        <fullName evidence="1">Uncharacterized protein</fullName>
    </submittedName>
</protein>
<accession>A0A0V0J8K1</accession>
<evidence type="ECO:0000313" key="1">
    <source>
        <dbReference type="EMBL" id="JAP62136.1"/>
    </source>
</evidence>
<name>A0A0V0J8K1_SCHSO</name>
<sequence length="127" mass="14474">MVRTYRISSPYLNFLRRKKEQLYKLGLHDRLKDVSVLIKSESSRLNALFVSQLFASPTTLTGVLSSVGLWRNLKRLTGQCGKLTNVDADLDYLNDHFINTSTDYNPLLNNYSLLRSVFYSYVSGNSG</sequence>
<organism evidence="1">
    <name type="scientific">Schistocephalus solidus</name>
    <name type="common">Tapeworm</name>
    <dbReference type="NCBI Taxonomy" id="70667"/>
    <lineage>
        <taxon>Eukaryota</taxon>
        <taxon>Metazoa</taxon>
        <taxon>Spiralia</taxon>
        <taxon>Lophotrochozoa</taxon>
        <taxon>Platyhelminthes</taxon>
        <taxon>Cestoda</taxon>
        <taxon>Eucestoda</taxon>
        <taxon>Diphyllobothriidea</taxon>
        <taxon>Diphyllobothriidae</taxon>
        <taxon>Schistocephalus</taxon>
    </lineage>
</organism>
<proteinExistence type="predicted"/>
<dbReference type="AlphaFoldDB" id="A0A0V0J8K1"/>
<dbReference type="EMBL" id="GEEE01011984">
    <property type="protein sequence ID" value="JAP51241.1"/>
    <property type="molecule type" value="Transcribed_RNA"/>
</dbReference>